<feature type="region of interest" description="Disordered" evidence="1">
    <location>
        <begin position="1"/>
        <end position="20"/>
    </location>
</feature>
<protein>
    <submittedName>
        <fullName evidence="2">Uncharacterized protein</fullName>
    </submittedName>
</protein>
<evidence type="ECO:0000313" key="2">
    <source>
        <dbReference type="EMBL" id="GAA1903471.1"/>
    </source>
</evidence>
<reference evidence="2 3" key="1">
    <citation type="journal article" date="2019" name="Int. J. Syst. Evol. Microbiol.">
        <title>The Global Catalogue of Microorganisms (GCM) 10K type strain sequencing project: providing services to taxonomists for standard genome sequencing and annotation.</title>
        <authorList>
            <consortium name="The Broad Institute Genomics Platform"/>
            <consortium name="The Broad Institute Genome Sequencing Center for Infectious Disease"/>
            <person name="Wu L."/>
            <person name="Ma J."/>
        </authorList>
    </citation>
    <scope>NUCLEOTIDE SEQUENCE [LARGE SCALE GENOMIC DNA]</scope>
    <source>
        <strain evidence="2 3">JCM 14046</strain>
    </source>
</reference>
<dbReference type="Proteomes" id="UP001501612">
    <property type="component" value="Unassembled WGS sequence"/>
</dbReference>
<evidence type="ECO:0000256" key="1">
    <source>
        <dbReference type="SAM" id="MobiDB-lite"/>
    </source>
</evidence>
<gene>
    <name evidence="2" type="ORF">GCM10009737_00100</name>
</gene>
<dbReference type="RefSeq" id="WP_344001924.1">
    <property type="nucleotide sequence ID" value="NZ_BAAAMY010000001.1"/>
</dbReference>
<keyword evidence="3" id="KW-1185">Reference proteome</keyword>
<name>A0ABN2NUE3_9ACTN</name>
<proteinExistence type="predicted"/>
<organism evidence="2 3">
    <name type="scientific">Nocardioides lentus</name>
    <dbReference type="NCBI Taxonomy" id="338077"/>
    <lineage>
        <taxon>Bacteria</taxon>
        <taxon>Bacillati</taxon>
        <taxon>Actinomycetota</taxon>
        <taxon>Actinomycetes</taxon>
        <taxon>Propionibacteriales</taxon>
        <taxon>Nocardioidaceae</taxon>
        <taxon>Nocardioides</taxon>
    </lineage>
</organism>
<evidence type="ECO:0000313" key="3">
    <source>
        <dbReference type="Proteomes" id="UP001501612"/>
    </source>
</evidence>
<feature type="region of interest" description="Disordered" evidence="1">
    <location>
        <begin position="30"/>
        <end position="53"/>
    </location>
</feature>
<comment type="caution">
    <text evidence="2">The sequence shown here is derived from an EMBL/GenBank/DDBJ whole genome shotgun (WGS) entry which is preliminary data.</text>
</comment>
<accession>A0ABN2NUE3</accession>
<sequence>MAKDDGGHRPPKGVQETGQRAVRWIEEGRAGKGFTDTGTHRAHQLADGEALSDEEVSKMQAYFKRHSVDKDAEGFTSGSDGFPSPGRVAWDAWGGDAGERWVRGIDV</sequence>
<dbReference type="EMBL" id="BAAAMY010000001">
    <property type="protein sequence ID" value="GAA1903471.1"/>
    <property type="molecule type" value="Genomic_DNA"/>
</dbReference>